<gene>
    <name evidence="1" type="ORF">BEWA_014170</name>
</gene>
<dbReference type="KEGG" id="beq:BEWA_014170"/>
<dbReference type="AlphaFoldDB" id="L1LCH6"/>
<dbReference type="VEuPathDB" id="PiroplasmaDB:BEWA_014170"/>
<dbReference type="EMBL" id="ACOU01000004">
    <property type="protein sequence ID" value="EKX72858.1"/>
    <property type="molecule type" value="Genomic_DNA"/>
</dbReference>
<sequence length="413" mass="46992">MEPLQRLSLDSSVSAVLETLGDTQNLRVALLPSHFSRRLVKESVDDGTSSILASLEKPLLVDLPLRNLLYESRQVQRLYYELDTKKEDLYGKSAKIMNSLLLLDPIRLSQSMAVHMNSAQKQLLMKCFVPKIWVIFLRLVSLDVGSKLRELYSNTVKRIVDDYFLRDMERLQLRLVEMVLSMKNCDPRGYTLEDIERNILHGCREILLHIQQMRDIWGSSVDQFPLLNELIPYLEKCVTHVQNLIDPQPATDGGQEGAQEQRVANVKLIEDSCKAIVAVASKASTLLSLIKLKLLEEREQVFNKPGAFALLKGDVLRRGILGASLEEYEAVPLLILSHCLGAYSIREWTLRFIVERMHNEVSSFTKSESESNSYGACESAYFRTAGQVEPCIKDYLSILPKDVKEYLKELINS</sequence>
<comment type="caution">
    <text evidence="1">The sequence shown here is derived from an EMBL/GenBank/DDBJ whole genome shotgun (WGS) entry which is preliminary data.</text>
</comment>
<dbReference type="GeneID" id="15804493"/>
<reference evidence="1 2" key="1">
    <citation type="journal article" date="2012" name="BMC Genomics">
        <title>Comparative genomic analysis and phylogenetic position of Theileria equi.</title>
        <authorList>
            <person name="Kappmeyer L.S."/>
            <person name="Thiagarajan M."/>
            <person name="Herndon D.R."/>
            <person name="Ramsay J.D."/>
            <person name="Caler E."/>
            <person name="Djikeng A."/>
            <person name="Gillespie J.J."/>
            <person name="Lau A.O."/>
            <person name="Roalson E.H."/>
            <person name="Silva J.C."/>
            <person name="Silva M.G."/>
            <person name="Suarez C.E."/>
            <person name="Ueti M.W."/>
            <person name="Nene V.M."/>
            <person name="Mealey R.H."/>
            <person name="Knowles D.P."/>
            <person name="Brayton K.A."/>
        </authorList>
    </citation>
    <scope>NUCLEOTIDE SEQUENCE [LARGE SCALE GENOMIC DNA]</scope>
    <source>
        <strain evidence="1 2">WA</strain>
    </source>
</reference>
<proteinExistence type="predicted"/>
<evidence type="ECO:0000313" key="2">
    <source>
        <dbReference type="Proteomes" id="UP000031512"/>
    </source>
</evidence>
<name>L1LCH6_THEEQ</name>
<dbReference type="RefSeq" id="XP_004832310.1">
    <property type="nucleotide sequence ID" value="XM_004832253.1"/>
</dbReference>
<organism evidence="1 2">
    <name type="scientific">Theileria equi strain WA</name>
    <dbReference type="NCBI Taxonomy" id="1537102"/>
    <lineage>
        <taxon>Eukaryota</taxon>
        <taxon>Sar</taxon>
        <taxon>Alveolata</taxon>
        <taxon>Apicomplexa</taxon>
        <taxon>Aconoidasida</taxon>
        <taxon>Piroplasmida</taxon>
        <taxon>Theileriidae</taxon>
        <taxon>Theileria</taxon>
    </lineage>
</organism>
<dbReference type="eggNOG" id="ENOG502QX79">
    <property type="taxonomic scope" value="Eukaryota"/>
</dbReference>
<protein>
    <submittedName>
        <fullName evidence="1">Uncharacterized protein</fullName>
    </submittedName>
</protein>
<dbReference type="Proteomes" id="UP000031512">
    <property type="component" value="Unassembled WGS sequence"/>
</dbReference>
<evidence type="ECO:0000313" key="1">
    <source>
        <dbReference type="EMBL" id="EKX72858.1"/>
    </source>
</evidence>
<dbReference type="OrthoDB" id="359611at2759"/>
<accession>L1LCH6</accession>
<keyword evidence="2" id="KW-1185">Reference proteome</keyword>